<dbReference type="AlphaFoldDB" id="A0AAE3L212"/>
<reference evidence="1" key="1">
    <citation type="submission" date="2022-07" db="EMBL/GenBank/DDBJ databases">
        <title>Enhanced cultured diversity of the mouse gut microbiota enables custom-made synthetic communities.</title>
        <authorList>
            <person name="Afrizal A."/>
        </authorList>
    </citation>
    <scope>NUCLEOTIDE SEQUENCE</scope>
    <source>
        <strain evidence="1">DSM 28593</strain>
    </source>
</reference>
<protein>
    <submittedName>
        <fullName evidence="1">Uncharacterized protein</fullName>
    </submittedName>
</protein>
<evidence type="ECO:0000313" key="1">
    <source>
        <dbReference type="EMBL" id="MCR1897809.1"/>
    </source>
</evidence>
<accession>A0AAE3L212</accession>
<sequence>MFMSVLKKDENLRTMYNFLRREVTEVKQAILQYMISGSSKHRKNDRNRYIVKKKTSKNKYKNKKTMIVGINFDSKMEDFGPYW</sequence>
<dbReference type="RefSeq" id="WP_257529257.1">
    <property type="nucleotide sequence ID" value="NZ_JANKAS010000002.1"/>
</dbReference>
<name>A0AAE3L212_9FIRM</name>
<keyword evidence="2" id="KW-1185">Reference proteome</keyword>
<comment type="caution">
    <text evidence="1">The sequence shown here is derived from an EMBL/GenBank/DDBJ whole genome shotgun (WGS) entry which is preliminary data.</text>
</comment>
<evidence type="ECO:0000313" key="2">
    <source>
        <dbReference type="Proteomes" id="UP001205748"/>
    </source>
</evidence>
<dbReference type="Proteomes" id="UP001205748">
    <property type="component" value="Unassembled WGS sequence"/>
</dbReference>
<proteinExistence type="predicted"/>
<gene>
    <name evidence="1" type="ORF">NSA47_02250</name>
</gene>
<organism evidence="1 2">
    <name type="scientific">Irregularibacter muris</name>
    <dbReference type="NCBI Taxonomy" id="1796619"/>
    <lineage>
        <taxon>Bacteria</taxon>
        <taxon>Bacillati</taxon>
        <taxon>Bacillota</taxon>
        <taxon>Clostridia</taxon>
        <taxon>Eubacteriales</taxon>
        <taxon>Eubacteriaceae</taxon>
        <taxon>Irregularibacter</taxon>
    </lineage>
</organism>
<dbReference type="EMBL" id="JANKAS010000002">
    <property type="protein sequence ID" value="MCR1897809.1"/>
    <property type="molecule type" value="Genomic_DNA"/>
</dbReference>